<dbReference type="RefSeq" id="WP_229745903.1">
    <property type="nucleotide sequence ID" value="NZ_BMCU01000002.1"/>
</dbReference>
<dbReference type="Pfam" id="PF07993">
    <property type="entry name" value="NAD_binding_4"/>
    <property type="match status" value="1"/>
</dbReference>
<gene>
    <name evidence="2" type="ORF">GCM10007304_17230</name>
</gene>
<dbReference type="EMBL" id="BMCU01000002">
    <property type="protein sequence ID" value="GGG03677.1"/>
    <property type="molecule type" value="Genomic_DNA"/>
</dbReference>
<dbReference type="InterPro" id="IPR013120">
    <property type="entry name" value="FAR_NAD-bd"/>
</dbReference>
<feature type="domain" description="Thioester reductase (TE)" evidence="1">
    <location>
        <begin position="77"/>
        <end position="302"/>
    </location>
</feature>
<keyword evidence="3" id="KW-1185">Reference proteome</keyword>
<dbReference type="InterPro" id="IPR036291">
    <property type="entry name" value="NAD(P)-bd_dom_sf"/>
</dbReference>
<protein>
    <recommendedName>
        <fullName evidence="1">Thioester reductase (TE) domain-containing protein</fullName>
    </recommendedName>
</protein>
<reference evidence="2" key="2">
    <citation type="submission" date="2020-09" db="EMBL/GenBank/DDBJ databases">
        <authorList>
            <person name="Sun Q."/>
            <person name="Sedlacek I."/>
        </authorList>
    </citation>
    <scope>NUCLEOTIDE SEQUENCE</scope>
    <source>
        <strain evidence="2">CCM 7905</strain>
    </source>
</reference>
<accession>A0A917D0C1</accession>
<dbReference type="Gene3D" id="3.40.50.720">
    <property type="entry name" value="NAD(P)-binding Rossmann-like Domain"/>
    <property type="match status" value="1"/>
</dbReference>
<comment type="caution">
    <text evidence="2">The sequence shown here is derived from an EMBL/GenBank/DDBJ whole genome shotgun (WGS) entry which is preliminary data.</text>
</comment>
<dbReference type="Proteomes" id="UP000654257">
    <property type="component" value="Unassembled WGS sequence"/>
</dbReference>
<proteinExistence type="predicted"/>
<organism evidence="2 3">
    <name type="scientific">Rhodococcoides trifolii</name>
    <dbReference type="NCBI Taxonomy" id="908250"/>
    <lineage>
        <taxon>Bacteria</taxon>
        <taxon>Bacillati</taxon>
        <taxon>Actinomycetota</taxon>
        <taxon>Actinomycetes</taxon>
        <taxon>Mycobacteriales</taxon>
        <taxon>Nocardiaceae</taxon>
        <taxon>Rhodococcoides</taxon>
    </lineage>
</organism>
<evidence type="ECO:0000313" key="3">
    <source>
        <dbReference type="Proteomes" id="UP000654257"/>
    </source>
</evidence>
<evidence type="ECO:0000259" key="1">
    <source>
        <dbReference type="Pfam" id="PF07993"/>
    </source>
</evidence>
<sequence length="423" mass="46971">MTAEYSFTTRANDADDVRPFSPLTSDSPSLEFSRKYADIAALSAGDPSLLRPRLTDDARENLAGLPPQSNEVALVFGANGFVGAHLVARLSADPTITTVYAGVRGADGVSAQERFELTLLQYSISVIDRSKVQVIEAVPTRTRFGLDPDSYRFLRRSVDLVFNSASSTDYDSSYLELREDWFASLLRVVQFTLEDRRKHLTYMGSIGAFIYTSPEDFLRPDSWWYSGYCQMKWINGQLLRWLSRDGIASVTLCESPYVLGGTVVGKDPGRVYSWWRAIEVAVNVGAIWDGPGMNYAPVDVLADVLVHNATADEPMDHLVPSNPTPYDNSLLAELLGIDVVPWEQFIEVVTSKIPYRKVSSLLSSDVNDLIYRSNAPSRLPASYDTSWWNHKELFTLYLDNIDFRGAVAAPVVAPGVRVPAEVS</sequence>
<evidence type="ECO:0000313" key="2">
    <source>
        <dbReference type="EMBL" id="GGG03677.1"/>
    </source>
</evidence>
<reference evidence="2" key="1">
    <citation type="journal article" date="2014" name="Int. J. Syst. Evol. Microbiol.">
        <title>Complete genome sequence of Corynebacterium casei LMG S-19264T (=DSM 44701T), isolated from a smear-ripened cheese.</title>
        <authorList>
            <consortium name="US DOE Joint Genome Institute (JGI-PGF)"/>
            <person name="Walter F."/>
            <person name="Albersmeier A."/>
            <person name="Kalinowski J."/>
            <person name="Ruckert C."/>
        </authorList>
    </citation>
    <scope>NUCLEOTIDE SEQUENCE</scope>
    <source>
        <strain evidence="2">CCM 7905</strain>
    </source>
</reference>
<dbReference type="AlphaFoldDB" id="A0A917D0C1"/>
<dbReference type="SUPFAM" id="SSF51735">
    <property type="entry name" value="NAD(P)-binding Rossmann-fold domains"/>
    <property type="match status" value="1"/>
</dbReference>
<name>A0A917D0C1_9NOCA</name>